<dbReference type="RefSeq" id="WP_170302872.1">
    <property type="nucleotide sequence ID" value="NZ_BKAJ01000021.1"/>
</dbReference>
<comment type="caution">
    <text evidence="1">The sequence shown here is derived from an EMBL/GenBank/DDBJ whole genome shotgun (WGS) entry which is preliminary data.</text>
</comment>
<dbReference type="EMBL" id="BKAJ01000021">
    <property type="protein sequence ID" value="GEP54064.1"/>
    <property type="molecule type" value="Genomic_DNA"/>
</dbReference>
<reference evidence="1 2" key="1">
    <citation type="submission" date="2019-07" db="EMBL/GenBank/DDBJ databases">
        <title>Whole genome shotgun sequence of Reyranella soli NBRC 108950.</title>
        <authorList>
            <person name="Hosoyama A."/>
            <person name="Uohara A."/>
            <person name="Ohji S."/>
            <person name="Ichikawa N."/>
        </authorList>
    </citation>
    <scope>NUCLEOTIDE SEQUENCE [LARGE SCALE GENOMIC DNA]</scope>
    <source>
        <strain evidence="1 2">NBRC 108950</strain>
    </source>
</reference>
<dbReference type="Pfam" id="PF01663">
    <property type="entry name" value="Phosphodiest"/>
    <property type="match status" value="1"/>
</dbReference>
<accession>A0A512N4Z3</accession>
<dbReference type="AlphaFoldDB" id="A0A512N4Z3"/>
<evidence type="ECO:0000313" key="2">
    <source>
        <dbReference type="Proteomes" id="UP000321058"/>
    </source>
</evidence>
<protein>
    <submittedName>
        <fullName evidence="1">Alkaline phosphatase family protein</fullName>
    </submittedName>
</protein>
<dbReference type="PANTHER" id="PTHR10151:SF120">
    <property type="entry name" value="BIS(5'-ADENOSYL)-TRIPHOSPHATASE"/>
    <property type="match status" value="1"/>
</dbReference>
<gene>
    <name evidence="1" type="ORF">RSO01_12300</name>
</gene>
<dbReference type="SUPFAM" id="SSF53649">
    <property type="entry name" value="Alkaline phosphatase-like"/>
    <property type="match status" value="1"/>
</dbReference>
<evidence type="ECO:0000313" key="1">
    <source>
        <dbReference type="EMBL" id="GEP54064.1"/>
    </source>
</evidence>
<dbReference type="InterPro" id="IPR002591">
    <property type="entry name" value="Phosphodiest/P_Trfase"/>
</dbReference>
<keyword evidence="2" id="KW-1185">Reference proteome</keyword>
<sequence>MAKSRRAVFVCCDGLGRDWVRPETTPFLTELRDSSLWCGEHNAVFPSVTRVSAASISTGCLPARHGLHGNRMGLMEEGRIVVRDVGAPDFRTHMRRATGATLLVPSIAERVAEAGGFIAFSNVSPGAAYFLDPEHFGHIHHRAGSFAPGGESVGALEVTHDSAGDWAMTQRFCAEVLSDAKPAVAFLWICDPDHTLHAVPLGSPAHLDVLRQADRCVAEVHRTVERLRGEGEEILLLVGSDHGHETIGDSIDVEEWLAANGLKELLGTGDVAVAGQGTSALLYATDRGRAGVLGVVEAIRRAPWAGDVLVGADLVAKGFTADGVVAAVDTARQDEANPHGVPGRRWMVKEGKAVPIGCGQHGGLGPDETRPFLMVNDGGRSSGTLPRASSLTDIAPTIAHYLGLPLTGFDGAPLPRS</sequence>
<proteinExistence type="predicted"/>
<dbReference type="InterPro" id="IPR017850">
    <property type="entry name" value="Alkaline_phosphatase_core_sf"/>
</dbReference>
<organism evidence="1 2">
    <name type="scientific">Reyranella soli</name>
    <dbReference type="NCBI Taxonomy" id="1230389"/>
    <lineage>
        <taxon>Bacteria</taxon>
        <taxon>Pseudomonadati</taxon>
        <taxon>Pseudomonadota</taxon>
        <taxon>Alphaproteobacteria</taxon>
        <taxon>Hyphomicrobiales</taxon>
        <taxon>Reyranellaceae</taxon>
        <taxon>Reyranella</taxon>
    </lineage>
</organism>
<dbReference type="Proteomes" id="UP000321058">
    <property type="component" value="Unassembled WGS sequence"/>
</dbReference>
<dbReference type="PANTHER" id="PTHR10151">
    <property type="entry name" value="ECTONUCLEOTIDE PYROPHOSPHATASE/PHOSPHODIESTERASE"/>
    <property type="match status" value="1"/>
</dbReference>
<name>A0A512N4Z3_9HYPH</name>
<dbReference type="GO" id="GO:0016787">
    <property type="term" value="F:hydrolase activity"/>
    <property type="evidence" value="ECO:0007669"/>
    <property type="project" value="UniProtKB-ARBA"/>
</dbReference>
<dbReference type="Gene3D" id="3.40.720.10">
    <property type="entry name" value="Alkaline Phosphatase, subunit A"/>
    <property type="match status" value="2"/>
</dbReference>